<gene>
    <name evidence="2" type="ORF">PN36_21760</name>
</gene>
<name>A0A0A6P7G4_9GAMM</name>
<dbReference type="AlphaFoldDB" id="A0A0A6P7G4"/>
<dbReference type="InterPro" id="IPR004919">
    <property type="entry name" value="GmrSD_N"/>
</dbReference>
<reference evidence="2 3" key="1">
    <citation type="journal article" date="2016" name="Front. Microbiol.">
        <title>Single-Cell (Meta-)Genomics of a Dimorphic Candidatus Thiomargarita nelsonii Reveals Genomic Plasticity.</title>
        <authorList>
            <person name="Flood B.E."/>
            <person name="Fliss P."/>
            <person name="Jones D.S."/>
            <person name="Dick G.J."/>
            <person name="Jain S."/>
            <person name="Kaster A.K."/>
            <person name="Winkel M."/>
            <person name="Mussmann M."/>
            <person name="Bailey J."/>
        </authorList>
    </citation>
    <scope>NUCLEOTIDE SEQUENCE [LARGE SCALE GENOMIC DNA]</scope>
    <source>
        <strain evidence="2">Hydrate Ridge</strain>
    </source>
</reference>
<sequence>MGPHNLPQSKNHSYYILDGHQRLATLYGVLTQSKEKIENKQQWWWTLYYDLRREKLTHVADGKPKTGYIPLHSLIQTVDFLGEIKKIKKECQEQSHVFEEKAGNLAQTIRDYQIVMTQLEGGSTENAINIFSRLNSTGIALSQVEPKKPIFSQDKSWTPLIIFL</sequence>
<dbReference type="Proteomes" id="UP000030428">
    <property type="component" value="Unassembled WGS sequence"/>
</dbReference>
<evidence type="ECO:0000259" key="1">
    <source>
        <dbReference type="Pfam" id="PF03235"/>
    </source>
</evidence>
<dbReference type="Pfam" id="PF03235">
    <property type="entry name" value="GmrSD_N"/>
    <property type="match status" value="1"/>
</dbReference>
<feature type="domain" description="GmrSD restriction endonucleases N-terminal" evidence="1">
    <location>
        <begin position="9"/>
        <end position="145"/>
    </location>
</feature>
<comment type="caution">
    <text evidence="2">The sequence shown here is derived from an EMBL/GenBank/DDBJ whole genome shotgun (WGS) entry which is preliminary data.</text>
</comment>
<evidence type="ECO:0000313" key="3">
    <source>
        <dbReference type="Proteomes" id="UP000030428"/>
    </source>
</evidence>
<organism evidence="2 3">
    <name type="scientific">Candidatus Thiomargarita nelsonii</name>
    <dbReference type="NCBI Taxonomy" id="1003181"/>
    <lineage>
        <taxon>Bacteria</taxon>
        <taxon>Pseudomonadati</taxon>
        <taxon>Pseudomonadota</taxon>
        <taxon>Gammaproteobacteria</taxon>
        <taxon>Thiotrichales</taxon>
        <taxon>Thiotrichaceae</taxon>
        <taxon>Thiomargarita</taxon>
    </lineage>
</organism>
<proteinExistence type="predicted"/>
<evidence type="ECO:0000313" key="2">
    <source>
        <dbReference type="EMBL" id="KHD06239.1"/>
    </source>
</evidence>
<dbReference type="EMBL" id="JSZA02000098">
    <property type="protein sequence ID" value="KHD06239.1"/>
    <property type="molecule type" value="Genomic_DNA"/>
</dbReference>
<accession>A0A0A6P7G4</accession>
<keyword evidence="3" id="KW-1185">Reference proteome</keyword>
<protein>
    <recommendedName>
        <fullName evidence="1">GmrSD restriction endonucleases N-terminal domain-containing protein</fullName>
    </recommendedName>
</protein>